<evidence type="ECO:0000256" key="4">
    <source>
        <dbReference type="ARBA" id="ARBA00013208"/>
    </source>
</evidence>
<dbReference type="eggNOG" id="COG0681">
    <property type="taxonomic scope" value="Bacteria"/>
</dbReference>
<evidence type="ECO:0000256" key="3">
    <source>
        <dbReference type="ARBA" id="ARBA00009370"/>
    </source>
</evidence>
<dbReference type="Pfam" id="PF10502">
    <property type="entry name" value="Peptidase_S26"/>
    <property type="match status" value="1"/>
</dbReference>
<reference evidence="9 10" key="1">
    <citation type="submission" date="2008-10" db="EMBL/GenBank/DDBJ databases">
        <title>Draft genome sequence of Collinsella stercoris (DSM 13279).</title>
        <authorList>
            <person name="Sudarsanam P."/>
            <person name="Ley R."/>
            <person name="Guruge J."/>
            <person name="Turnbaugh P.J."/>
            <person name="Mahowald M."/>
            <person name="Liep D."/>
            <person name="Gordon J."/>
        </authorList>
    </citation>
    <scope>NUCLEOTIDE SEQUENCE [LARGE SCALE GENOMIC DNA]</scope>
    <source>
        <strain evidence="9 10">DSM 13279</strain>
    </source>
</reference>
<dbReference type="EC" id="3.4.21.89" evidence="4 7"/>
<dbReference type="MEROPS" id="S26.024"/>
<keyword evidence="7" id="KW-1133">Transmembrane helix</keyword>
<dbReference type="GeneID" id="98003258"/>
<dbReference type="InterPro" id="IPR000223">
    <property type="entry name" value="Pept_S26A_signal_pept_1"/>
</dbReference>
<dbReference type="HOGENOM" id="CLU_028723_5_1_11"/>
<comment type="subcellular location">
    <subcellularLocation>
        <location evidence="2">Cell membrane</location>
        <topology evidence="2">Single-pass type II membrane protein</topology>
    </subcellularLocation>
    <subcellularLocation>
        <location evidence="7">Membrane</location>
        <topology evidence="7">Single-pass type II membrane protein</topology>
    </subcellularLocation>
</comment>
<dbReference type="NCBIfam" id="TIGR02227">
    <property type="entry name" value="sigpep_I_bact"/>
    <property type="match status" value="1"/>
</dbReference>
<feature type="active site" evidence="6">
    <location>
        <position position="42"/>
    </location>
</feature>
<dbReference type="AlphaFoldDB" id="B6GBS4"/>
<organism evidence="9 10">
    <name type="scientific">Collinsella stercoris DSM 13279</name>
    <dbReference type="NCBI Taxonomy" id="445975"/>
    <lineage>
        <taxon>Bacteria</taxon>
        <taxon>Bacillati</taxon>
        <taxon>Actinomycetota</taxon>
        <taxon>Coriobacteriia</taxon>
        <taxon>Coriobacteriales</taxon>
        <taxon>Coriobacteriaceae</taxon>
        <taxon>Collinsella</taxon>
    </lineage>
</organism>
<dbReference type="GO" id="GO:0005886">
    <property type="term" value="C:plasma membrane"/>
    <property type="evidence" value="ECO:0007669"/>
    <property type="project" value="UniProtKB-SubCell"/>
</dbReference>
<dbReference type="PANTHER" id="PTHR43390">
    <property type="entry name" value="SIGNAL PEPTIDASE I"/>
    <property type="match status" value="1"/>
</dbReference>
<dbReference type="STRING" id="445975.COLSTE_01538"/>
<dbReference type="RefSeq" id="WP_006721177.1">
    <property type="nucleotide sequence ID" value="NZ_CP085935.1"/>
</dbReference>
<comment type="similarity">
    <text evidence="3 7">Belongs to the peptidase S26 family.</text>
</comment>
<dbReference type="Proteomes" id="UP000003560">
    <property type="component" value="Unassembled WGS sequence"/>
</dbReference>
<keyword evidence="7" id="KW-0645">Protease</keyword>
<dbReference type="PROSITE" id="PS00760">
    <property type="entry name" value="SPASE_I_2"/>
    <property type="match status" value="1"/>
</dbReference>
<dbReference type="GO" id="GO:0006465">
    <property type="term" value="P:signal peptide processing"/>
    <property type="evidence" value="ECO:0007669"/>
    <property type="project" value="InterPro"/>
</dbReference>
<evidence type="ECO:0000259" key="8">
    <source>
        <dbReference type="Pfam" id="PF10502"/>
    </source>
</evidence>
<evidence type="ECO:0000256" key="2">
    <source>
        <dbReference type="ARBA" id="ARBA00004401"/>
    </source>
</evidence>
<feature type="active site" evidence="6">
    <location>
        <position position="88"/>
    </location>
</feature>
<dbReference type="Gene3D" id="2.10.109.10">
    <property type="entry name" value="Umud Fragment, subunit A"/>
    <property type="match status" value="1"/>
</dbReference>
<dbReference type="InterPro" id="IPR019757">
    <property type="entry name" value="Pept_S26A_signal_pept_1_Lys-AS"/>
</dbReference>
<dbReference type="CDD" id="cd06530">
    <property type="entry name" value="S26_SPase_I"/>
    <property type="match status" value="1"/>
</dbReference>
<dbReference type="GO" id="GO:0009003">
    <property type="term" value="F:signal peptidase activity"/>
    <property type="evidence" value="ECO:0007669"/>
    <property type="project" value="UniProtKB-EC"/>
</dbReference>
<evidence type="ECO:0000256" key="6">
    <source>
        <dbReference type="PIRSR" id="PIRSR600223-1"/>
    </source>
</evidence>
<dbReference type="InterPro" id="IPR019533">
    <property type="entry name" value="Peptidase_S26"/>
</dbReference>
<evidence type="ECO:0000313" key="10">
    <source>
        <dbReference type="Proteomes" id="UP000003560"/>
    </source>
</evidence>
<gene>
    <name evidence="9" type="primary">lepB</name>
    <name evidence="9" type="ORF">COLSTE_01538</name>
</gene>
<evidence type="ECO:0000313" key="9">
    <source>
        <dbReference type="EMBL" id="EEA90288.1"/>
    </source>
</evidence>
<keyword evidence="7" id="KW-0472">Membrane</keyword>
<keyword evidence="7" id="KW-0812">Transmembrane</keyword>
<dbReference type="EMBL" id="ABXJ01000082">
    <property type="protein sequence ID" value="EEA90288.1"/>
    <property type="molecule type" value="Genomic_DNA"/>
</dbReference>
<name>B6GBS4_9ACTN</name>
<keyword evidence="10" id="KW-1185">Reference proteome</keyword>
<evidence type="ECO:0000256" key="1">
    <source>
        <dbReference type="ARBA" id="ARBA00000677"/>
    </source>
</evidence>
<dbReference type="PANTHER" id="PTHR43390:SF1">
    <property type="entry name" value="CHLOROPLAST PROCESSING PEPTIDASE"/>
    <property type="match status" value="1"/>
</dbReference>
<dbReference type="PROSITE" id="PS00761">
    <property type="entry name" value="SPASE_I_3"/>
    <property type="match status" value="1"/>
</dbReference>
<proteinExistence type="inferred from homology"/>
<comment type="catalytic activity">
    <reaction evidence="1 7">
        <text>Cleavage of hydrophobic, N-terminal signal or leader sequences from secreted and periplasmic proteins.</text>
        <dbReference type="EC" id="3.4.21.89"/>
    </reaction>
</comment>
<dbReference type="OrthoDB" id="9815782at2"/>
<evidence type="ECO:0000256" key="7">
    <source>
        <dbReference type="RuleBase" id="RU362042"/>
    </source>
</evidence>
<evidence type="ECO:0000256" key="5">
    <source>
        <dbReference type="ARBA" id="ARBA00022801"/>
    </source>
</evidence>
<dbReference type="SUPFAM" id="SSF51306">
    <property type="entry name" value="LexA/Signal peptidase"/>
    <property type="match status" value="1"/>
</dbReference>
<dbReference type="InterPro" id="IPR036286">
    <property type="entry name" value="LexA/Signal_pep-like_sf"/>
</dbReference>
<keyword evidence="5 7" id="KW-0378">Hydrolase</keyword>
<dbReference type="PRINTS" id="PR00727">
    <property type="entry name" value="LEADERPTASE"/>
</dbReference>
<comment type="caution">
    <text evidence="9">The sequence shown here is derived from an EMBL/GenBank/DDBJ whole genome shotgun (WGS) entry which is preliminary data.</text>
</comment>
<dbReference type="GO" id="GO:0004252">
    <property type="term" value="F:serine-type endopeptidase activity"/>
    <property type="evidence" value="ECO:0007669"/>
    <property type="project" value="InterPro"/>
</dbReference>
<feature type="domain" description="Peptidase S26" evidence="8">
    <location>
        <begin position="12"/>
        <end position="177"/>
    </location>
</feature>
<feature type="transmembrane region" description="Helical" evidence="7">
    <location>
        <begin position="12"/>
        <end position="36"/>
    </location>
</feature>
<sequence>MTRVRESFSSLAEWVGVFLIAFAVFALVRVFIVAPFTVPTGSMEPTIQVGDNVLAQKVSVRMGSDVSTGDIVVFDNPVADTEHDILVKRVIAQGGQTVDMVDGVVYVDGVALDETYVQGSSYPLSMQAPGVEVSFPYTVPEGCIWVMGDNRENSADSRYFGAVPQENLIGVAFLRYWPLDRIGLL</sequence>
<reference evidence="9 10" key="2">
    <citation type="submission" date="2008-10" db="EMBL/GenBank/DDBJ databases">
        <authorList>
            <person name="Fulton L."/>
            <person name="Clifton S."/>
            <person name="Fulton B."/>
            <person name="Xu J."/>
            <person name="Minx P."/>
            <person name="Pepin K.H."/>
            <person name="Johnson M."/>
            <person name="Thiruvilangam P."/>
            <person name="Bhonagiri V."/>
            <person name="Nash W.E."/>
            <person name="Mardis E.R."/>
            <person name="Wilson R.K."/>
        </authorList>
    </citation>
    <scope>NUCLEOTIDE SEQUENCE [LARGE SCALE GENOMIC DNA]</scope>
    <source>
        <strain evidence="9 10">DSM 13279</strain>
    </source>
</reference>
<accession>B6GBS4</accession>
<protein>
    <recommendedName>
        <fullName evidence="4 7">Signal peptidase I</fullName>
        <ecNumber evidence="4 7">3.4.21.89</ecNumber>
    </recommendedName>
</protein>
<dbReference type="InterPro" id="IPR019758">
    <property type="entry name" value="Pept_S26A_signal_pept_1_CS"/>
</dbReference>